<organism evidence="2">
    <name type="scientific">Physcomitrium patens</name>
    <name type="common">Spreading-leaved earth moss</name>
    <name type="synonym">Physcomitrella patens</name>
    <dbReference type="NCBI Taxonomy" id="3218"/>
    <lineage>
        <taxon>Eukaryota</taxon>
        <taxon>Viridiplantae</taxon>
        <taxon>Streptophyta</taxon>
        <taxon>Embryophyta</taxon>
        <taxon>Bryophyta</taxon>
        <taxon>Bryophytina</taxon>
        <taxon>Bryopsida</taxon>
        <taxon>Funariidae</taxon>
        <taxon>Funariales</taxon>
        <taxon>Funariaceae</taxon>
        <taxon>Physcomitrium</taxon>
    </lineage>
</organism>
<name>A0A2K1IS42_PHYPA</name>
<accession>A0A2K1IS42</accession>
<dbReference type="Proteomes" id="UP000006727">
    <property type="component" value="Chromosome 21"/>
</dbReference>
<feature type="region of interest" description="Disordered" evidence="1">
    <location>
        <begin position="73"/>
        <end position="102"/>
    </location>
</feature>
<feature type="region of interest" description="Disordered" evidence="1">
    <location>
        <begin position="1"/>
        <end position="34"/>
    </location>
</feature>
<dbReference type="RefSeq" id="XP_024358595.1">
    <property type="nucleotide sequence ID" value="XM_024502827.2"/>
</dbReference>
<dbReference type="EnsemblPlants" id="Pp3c21_15450V3.1">
    <property type="protein sequence ID" value="Pp3c21_15450V3.1"/>
    <property type="gene ID" value="Pp3c21_15450"/>
</dbReference>
<reference evidence="2 4" key="1">
    <citation type="journal article" date="2008" name="Science">
        <title>The Physcomitrella genome reveals evolutionary insights into the conquest of land by plants.</title>
        <authorList>
            <person name="Rensing S."/>
            <person name="Lang D."/>
            <person name="Zimmer A."/>
            <person name="Terry A."/>
            <person name="Salamov A."/>
            <person name="Shapiro H."/>
            <person name="Nishiyama T."/>
            <person name="Perroud P.-F."/>
            <person name="Lindquist E."/>
            <person name="Kamisugi Y."/>
            <person name="Tanahashi T."/>
            <person name="Sakakibara K."/>
            <person name="Fujita T."/>
            <person name="Oishi K."/>
            <person name="Shin-I T."/>
            <person name="Kuroki Y."/>
            <person name="Toyoda A."/>
            <person name="Suzuki Y."/>
            <person name="Hashimoto A."/>
            <person name="Yamaguchi K."/>
            <person name="Sugano A."/>
            <person name="Kohara Y."/>
            <person name="Fujiyama A."/>
            <person name="Anterola A."/>
            <person name="Aoki S."/>
            <person name="Ashton N."/>
            <person name="Barbazuk W.B."/>
            <person name="Barker E."/>
            <person name="Bennetzen J."/>
            <person name="Bezanilla M."/>
            <person name="Blankenship R."/>
            <person name="Cho S.H."/>
            <person name="Dutcher S."/>
            <person name="Estelle M."/>
            <person name="Fawcett J.A."/>
            <person name="Gundlach H."/>
            <person name="Hanada K."/>
            <person name="Heyl A."/>
            <person name="Hicks K.A."/>
            <person name="Hugh J."/>
            <person name="Lohr M."/>
            <person name="Mayer K."/>
            <person name="Melkozernov A."/>
            <person name="Murata T."/>
            <person name="Nelson D."/>
            <person name="Pils B."/>
            <person name="Prigge M."/>
            <person name="Reiss B."/>
            <person name="Renner T."/>
            <person name="Rombauts S."/>
            <person name="Rushton P."/>
            <person name="Sanderfoot A."/>
            <person name="Schween G."/>
            <person name="Shiu S.-H."/>
            <person name="Stueber K."/>
            <person name="Theodoulou F.L."/>
            <person name="Tu H."/>
            <person name="Van de Peer Y."/>
            <person name="Verrier P.J."/>
            <person name="Waters E."/>
            <person name="Wood A."/>
            <person name="Yang L."/>
            <person name="Cove D."/>
            <person name="Cuming A."/>
            <person name="Hasebe M."/>
            <person name="Lucas S."/>
            <person name="Mishler D.B."/>
            <person name="Reski R."/>
            <person name="Grigoriev I."/>
            <person name="Quatrano R.S."/>
            <person name="Boore J.L."/>
        </authorList>
    </citation>
    <scope>NUCLEOTIDE SEQUENCE [LARGE SCALE GENOMIC DNA]</scope>
    <source>
        <strain evidence="3 4">cv. Gransden 2004</strain>
    </source>
</reference>
<dbReference type="OrthoDB" id="10493537at2759"/>
<dbReference type="Gramene" id="Pp3c21_15450V3.2">
    <property type="protein sequence ID" value="Pp3c21_15450V3.2"/>
    <property type="gene ID" value="Pp3c21_15450"/>
</dbReference>
<evidence type="ECO:0000313" key="4">
    <source>
        <dbReference type="Proteomes" id="UP000006727"/>
    </source>
</evidence>
<dbReference type="EMBL" id="ABEU02000021">
    <property type="protein sequence ID" value="PNR32100.1"/>
    <property type="molecule type" value="Genomic_DNA"/>
</dbReference>
<proteinExistence type="predicted"/>
<reference evidence="2 4" key="2">
    <citation type="journal article" date="2018" name="Plant J.">
        <title>The Physcomitrella patens chromosome-scale assembly reveals moss genome structure and evolution.</title>
        <authorList>
            <person name="Lang D."/>
            <person name="Ullrich K.K."/>
            <person name="Murat F."/>
            <person name="Fuchs J."/>
            <person name="Jenkins J."/>
            <person name="Haas F.B."/>
            <person name="Piednoel M."/>
            <person name="Gundlach H."/>
            <person name="Van Bel M."/>
            <person name="Meyberg R."/>
            <person name="Vives C."/>
            <person name="Morata J."/>
            <person name="Symeonidi A."/>
            <person name="Hiss M."/>
            <person name="Muchero W."/>
            <person name="Kamisugi Y."/>
            <person name="Saleh O."/>
            <person name="Blanc G."/>
            <person name="Decker E.L."/>
            <person name="van Gessel N."/>
            <person name="Grimwood J."/>
            <person name="Hayes R.D."/>
            <person name="Graham S.W."/>
            <person name="Gunter L.E."/>
            <person name="McDaniel S.F."/>
            <person name="Hoernstein S.N.W."/>
            <person name="Larsson A."/>
            <person name="Li F.W."/>
            <person name="Perroud P.F."/>
            <person name="Phillips J."/>
            <person name="Ranjan P."/>
            <person name="Rokshar D.S."/>
            <person name="Rothfels C.J."/>
            <person name="Schneider L."/>
            <person name="Shu S."/>
            <person name="Stevenson D.W."/>
            <person name="Thummler F."/>
            <person name="Tillich M."/>
            <person name="Villarreal Aguilar J.C."/>
            <person name="Widiez T."/>
            <person name="Wong G.K."/>
            <person name="Wymore A."/>
            <person name="Zhang Y."/>
            <person name="Zimmer A.D."/>
            <person name="Quatrano R.S."/>
            <person name="Mayer K.F.X."/>
            <person name="Goodstein D."/>
            <person name="Casacuberta J.M."/>
            <person name="Vandepoele K."/>
            <person name="Reski R."/>
            <person name="Cuming A.C."/>
            <person name="Tuskan G.A."/>
            <person name="Maumus F."/>
            <person name="Salse J."/>
            <person name="Schmutz J."/>
            <person name="Rensing S.A."/>
        </authorList>
    </citation>
    <scope>NUCLEOTIDE SEQUENCE [LARGE SCALE GENOMIC DNA]</scope>
    <source>
        <strain evidence="3 4">cv. Gransden 2004</strain>
    </source>
</reference>
<keyword evidence="4" id="KW-1185">Reference proteome</keyword>
<evidence type="ECO:0000313" key="3">
    <source>
        <dbReference type="EnsemblPlants" id="Pp3c21_15450V3.1"/>
    </source>
</evidence>
<dbReference type="EnsemblPlants" id="Pp3c21_15450V3.2">
    <property type="protein sequence ID" value="Pp3c21_15450V3.2"/>
    <property type="gene ID" value="Pp3c21_15450"/>
</dbReference>
<dbReference type="AlphaFoldDB" id="A0A2K1IS42"/>
<protein>
    <submittedName>
        <fullName evidence="2 3">Uncharacterized protein</fullName>
    </submittedName>
</protein>
<reference evidence="3" key="3">
    <citation type="submission" date="2020-12" db="UniProtKB">
        <authorList>
            <consortium name="EnsemblPlants"/>
        </authorList>
    </citation>
    <scope>IDENTIFICATION</scope>
</reference>
<gene>
    <name evidence="3" type="primary">LOC112273831</name>
    <name evidence="2" type="ORF">PHYPA_026225</name>
</gene>
<evidence type="ECO:0000313" key="2">
    <source>
        <dbReference type="EMBL" id="PNR32100.1"/>
    </source>
</evidence>
<dbReference type="PaxDb" id="3218-PP1S167_97V6.1"/>
<feature type="compositionally biased region" description="Basic and acidic residues" evidence="1">
    <location>
        <begin position="73"/>
        <end position="87"/>
    </location>
</feature>
<sequence length="236" mass="26908">MEWSSGDSGSDYFDCVTDRSSGSSSEETEYQLRPNVVMEEILSGASTRDPNGKAVKNETQRTQTIRKFRRIDTNRKKTDITDKHETPARGSTSELERNQEQQRGDVVEIHGYELRAPPNSHALNRLSLDAVVQPKESEKSQLMRSKVPFVDEVLKILFGPADAKTPDEEKYELVEEEEVNHGVRRTGILFRFSMWATIGFVGWVLGGRRAQIGCSEFFPNVHERDPVPKVIVRRQR</sequence>
<evidence type="ECO:0000256" key="1">
    <source>
        <dbReference type="SAM" id="MobiDB-lite"/>
    </source>
</evidence>
<dbReference type="GeneID" id="112273831"/>
<dbReference type="Gramene" id="Pp3c21_15450V3.1">
    <property type="protein sequence ID" value="Pp3c21_15450V3.1"/>
    <property type="gene ID" value="Pp3c21_15450"/>
</dbReference>